<evidence type="ECO:0000256" key="1">
    <source>
        <dbReference type="SAM" id="MobiDB-lite"/>
    </source>
</evidence>
<accession>A0ABX1YQ09</accession>
<feature type="compositionally biased region" description="Basic residues" evidence="1">
    <location>
        <begin position="173"/>
        <end position="184"/>
    </location>
</feature>
<comment type="caution">
    <text evidence="2">The sequence shown here is derived from an EMBL/GenBank/DDBJ whole genome shotgun (WGS) entry which is preliminary data.</text>
</comment>
<evidence type="ECO:0000313" key="3">
    <source>
        <dbReference type="Proteomes" id="UP000596857"/>
    </source>
</evidence>
<feature type="region of interest" description="Disordered" evidence="1">
    <location>
        <begin position="120"/>
        <end position="184"/>
    </location>
</feature>
<organism evidence="2 3">
    <name type="scientific">Paenibacillus phytohabitans</name>
    <dbReference type="NCBI Taxonomy" id="2654978"/>
    <lineage>
        <taxon>Bacteria</taxon>
        <taxon>Bacillati</taxon>
        <taxon>Bacillota</taxon>
        <taxon>Bacilli</taxon>
        <taxon>Bacillales</taxon>
        <taxon>Paenibacillaceae</taxon>
        <taxon>Paenibacillus</taxon>
    </lineage>
</organism>
<reference evidence="2 3" key="1">
    <citation type="submission" date="2019-10" db="EMBL/GenBank/DDBJ databases">
        <title>Description of Paenibacillus terricola sp. nov.</title>
        <authorList>
            <person name="Carlier A."/>
            <person name="Qi S."/>
        </authorList>
    </citation>
    <scope>NUCLEOTIDE SEQUENCE [LARGE SCALE GENOMIC DNA]</scope>
    <source>
        <strain evidence="2 3">LMG 31459</strain>
    </source>
</reference>
<gene>
    <name evidence="2" type="ORF">GC101_22870</name>
</gene>
<proteinExistence type="predicted"/>
<keyword evidence="3" id="KW-1185">Reference proteome</keyword>
<name>A0ABX1YQ09_9BACL</name>
<dbReference type="Proteomes" id="UP000596857">
    <property type="component" value="Unassembled WGS sequence"/>
</dbReference>
<evidence type="ECO:0000313" key="2">
    <source>
        <dbReference type="EMBL" id="NOU81709.1"/>
    </source>
</evidence>
<feature type="compositionally biased region" description="Low complexity" evidence="1">
    <location>
        <begin position="54"/>
        <end position="68"/>
    </location>
</feature>
<sequence length="184" mass="18941">MRMAKQKDRITVIIQKGKQQIVTRPPLAGISRLVFVINNQYTNAANTTQIASGAGRSSAAGSNAAIASPHTRQQESVGAGGTAANTGSKGHRGTRRHAPLLRPRTGEKEIVIVVNNQTVKLPGGSRSSSATQVGSGSGTYSSGGTNAAIEIPGSKQQQAVGGGAGGHASNRAAARRRQGGRRRR</sequence>
<feature type="compositionally biased region" description="Polar residues" evidence="1">
    <location>
        <begin position="120"/>
        <end position="133"/>
    </location>
</feature>
<feature type="region of interest" description="Disordered" evidence="1">
    <location>
        <begin position="54"/>
        <end position="99"/>
    </location>
</feature>
<protein>
    <submittedName>
        <fullName evidence="2">Uncharacterized protein</fullName>
    </submittedName>
</protein>
<feature type="compositionally biased region" description="Basic residues" evidence="1">
    <location>
        <begin position="89"/>
        <end position="99"/>
    </location>
</feature>
<dbReference type="EMBL" id="WHOB01000068">
    <property type="protein sequence ID" value="NOU81709.1"/>
    <property type="molecule type" value="Genomic_DNA"/>
</dbReference>